<evidence type="ECO:0000256" key="2">
    <source>
        <dbReference type="ARBA" id="ARBA00022630"/>
    </source>
</evidence>
<dbReference type="InterPro" id="IPR023166">
    <property type="entry name" value="BaiN-like_dom_sf"/>
</dbReference>
<dbReference type="Gene3D" id="2.40.30.10">
    <property type="entry name" value="Translation factors"/>
    <property type="match status" value="1"/>
</dbReference>
<feature type="domain" description="RsdA/BaiN/AoA(So)-like Rossmann fold-like" evidence="4">
    <location>
        <begin position="3"/>
        <end position="400"/>
    </location>
</feature>
<sequence length="404" mass="44899">MPNIIVIGGGASGIVASIIAGRRKAKVTLLERNDRIGKKILVTGNGRCNYTNFDMRLDYFHGSNRNFIDDVLKLFDRDDTLDFFEKLGIMPKIEEGKIFPMSLQSSSVLDVLRYELERLNVNVVTGAYVTEISKKKEFEVKIKSGEVFHSDKVIIATGGMAMPVSGSDGNGYKLAKEFGHSIITPTPSLVQLKLESDKLKAINGVKFEGLANLYIDSKLIRQEKGEILFTDYGVSGPPILQLSREAVRGMNEKRKVELELKLFDKSNEEFKDYLSKRFSYMPYKTVEIGLIGLINKKLIIPILKEINLDKSSLVKELTNVDLDKLANILTSWKFKVIGDKGWGQAQSTAGGILTQDIDPNTLESKRISGLYFCGEILDVDGDCGGYNLQWAWASGYVAGLNASK</sequence>
<dbReference type="SUPFAM" id="SSF160996">
    <property type="entry name" value="HI0933 insert domain-like"/>
    <property type="match status" value="1"/>
</dbReference>
<dbReference type="InterPro" id="IPR004792">
    <property type="entry name" value="BaiN-like"/>
</dbReference>
<keyword evidence="3" id="KW-0274">FAD</keyword>
<evidence type="ECO:0000313" key="7">
    <source>
        <dbReference type="Proteomes" id="UP000298381"/>
    </source>
</evidence>
<reference evidence="6 7" key="1">
    <citation type="submission" date="2019-03" db="EMBL/GenBank/DDBJ databases">
        <title>Draft genome sequence data and analysis of a Fermenting Bacterium, Soehngenia longevitae strain 1933PT, isolated from petroleum reservoir in Azerbaijan.</title>
        <authorList>
            <person name="Grouzdev D.S."/>
            <person name="Bidzhieva S.K."/>
            <person name="Sokolova D.S."/>
            <person name="Tourova T.P."/>
            <person name="Poltaraus A.B."/>
            <person name="Nazina T.N."/>
        </authorList>
    </citation>
    <scope>NUCLEOTIDE SEQUENCE [LARGE SCALE GENOMIC DNA]</scope>
    <source>
        <strain evidence="6 7">1933P</strain>
    </source>
</reference>
<dbReference type="InterPro" id="IPR036188">
    <property type="entry name" value="FAD/NAD-bd_sf"/>
</dbReference>
<dbReference type="NCBIfam" id="TIGR00275">
    <property type="entry name" value="aminoacetone oxidase family FAD-binding enzyme"/>
    <property type="match status" value="1"/>
</dbReference>
<dbReference type="PANTHER" id="PTHR42887:SF2">
    <property type="entry name" value="OS12G0638800 PROTEIN"/>
    <property type="match status" value="1"/>
</dbReference>
<evidence type="ECO:0000259" key="5">
    <source>
        <dbReference type="Pfam" id="PF22780"/>
    </source>
</evidence>
<accession>A0A4Z0D4G2</accession>
<gene>
    <name evidence="6" type="ORF">E4100_08750</name>
</gene>
<dbReference type="AlphaFoldDB" id="A0A4Z0D4G2"/>
<dbReference type="EMBL" id="SRIB01000015">
    <property type="protein sequence ID" value="TFZ39224.1"/>
    <property type="molecule type" value="Genomic_DNA"/>
</dbReference>
<evidence type="ECO:0000256" key="1">
    <source>
        <dbReference type="ARBA" id="ARBA00001974"/>
    </source>
</evidence>
<organism evidence="6 7">
    <name type="scientific">Soehngenia longivitae</name>
    <dbReference type="NCBI Taxonomy" id="2562294"/>
    <lineage>
        <taxon>Bacteria</taxon>
        <taxon>Bacillati</taxon>
        <taxon>Bacillota</taxon>
        <taxon>Tissierellia</taxon>
        <taxon>Tissierellales</taxon>
        <taxon>Tissierellaceae</taxon>
        <taxon>Soehngenia</taxon>
    </lineage>
</organism>
<comment type="caution">
    <text evidence="6">The sequence shown here is derived from an EMBL/GenBank/DDBJ whole genome shotgun (WGS) entry which is preliminary data.</text>
</comment>
<dbReference type="PRINTS" id="PR00368">
    <property type="entry name" value="FADPNR"/>
</dbReference>
<dbReference type="OrthoDB" id="9773233at2"/>
<proteinExistence type="predicted"/>
<name>A0A4Z0D4G2_9FIRM</name>
<dbReference type="RefSeq" id="WP_135271671.1">
    <property type="nucleotide sequence ID" value="NZ_SRIB01000015.1"/>
</dbReference>
<evidence type="ECO:0000256" key="3">
    <source>
        <dbReference type="ARBA" id="ARBA00022827"/>
    </source>
</evidence>
<dbReference type="Gene3D" id="3.50.50.60">
    <property type="entry name" value="FAD/NAD(P)-binding domain"/>
    <property type="match status" value="1"/>
</dbReference>
<feature type="domain" description="RsdA/BaiN/AoA(So)-like insert" evidence="5">
    <location>
        <begin position="187"/>
        <end position="346"/>
    </location>
</feature>
<dbReference type="Gene3D" id="1.10.8.260">
    <property type="entry name" value="HI0933 insert domain-like"/>
    <property type="match status" value="1"/>
</dbReference>
<dbReference type="Pfam" id="PF22780">
    <property type="entry name" value="HI0933_like_1st"/>
    <property type="match status" value="1"/>
</dbReference>
<dbReference type="InterPro" id="IPR057661">
    <property type="entry name" value="RsdA/BaiN/AoA(So)_Rossmann"/>
</dbReference>
<dbReference type="Proteomes" id="UP000298381">
    <property type="component" value="Unassembled WGS sequence"/>
</dbReference>
<dbReference type="SUPFAM" id="SSF51905">
    <property type="entry name" value="FAD/NAD(P)-binding domain"/>
    <property type="match status" value="1"/>
</dbReference>
<evidence type="ECO:0000259" key="4">
    <source>
        <dbReference type="Pfam" id="PF03486"/>
    </source>
</evidence>
<dbReference type="Pfam" id="PF03486">
    <property type="entry name" value="HI0933_like"/>
    <property type="match status" value="1"/>
</dbReference>
<comment type="cofactor">
    <cofactor evidence="1">
        <name>FAD</name>
        <dbReference type="ChEBI" id="CHEBI:57692"/>
    </cofactor>
</comment>
<evidence type="ECO:0000313" key="6">
    <source>
        <dbReference type="EMBL" id="TFZ39224.1"/>
    </source>
</evidence>
<dbReference type="InterPro" id="IPR055178">
    <property type="entry name" value="RsdA/BaiN/AoA(So)-like_dom"/>
</dbReference>
<keyword evidence="7" id="KW-1185">Reference proteome</keyword>
<protein>
    <submittedName>
        <fullName evidence="6">NAD(P)/FAD-dependent oxidoreductase</fullName>
    </submittedName>
</protein>
<keyword evidence="2" id="KW-0285">Flavoprotein</keyword>
<dbReference type="PRINTS" id="PR00411">
    <property type="entry name" value="PNDRDTASEI"/>
</dbReference>
<dbReference type="PANTHER" id="PTHR42887">
    <property type="entry name" value="OS12G0638800 PROTEIN"/>
    <property type="match status" value="1"/>
</dbReference>